<keyword evidence="4" id="KW-1185">Reference proteome</keyword>
<comment type="similarity">
    <text evidence="1">Belongs to the RelE toxin family.</text>
</comment>
<organism evidence="3 4">
    <name type="scientific">Teichococcus globiformis</name>
    <dbReference type="NCBI Taxonomy" id="2307229"/>
    <lineage>
        <taxon>Bacteria</taxon>
        <taxon>Pseudomonadati</taxon>
        <taxon>Pseudomonadota</taxon>
        <taxon>Alphaproteobacteria</taxon>
        <taxon>Acetobacterales</taxon>
        <taxon>Roseomonadaceae</taxon>
        <taxon>Roseomonas</taxon>
    </lineage>
</organism>
<comment type="caution">
    <text evidence="3">The sequence shown here is derived from an EMBL/GenBank/DDBJ whole genome shotgun (WGS) entry which is preliminary data.</text>
</comment>
<keyword evidence="2" id="KW-1277">Toxin-antitoxin system</keyword>
<evidence type="ECO:0000313" key="3">
    <source>
        <dbReference type="EMBL" id="MFC3127557.1"/>
    </source>
</evidence>
<dbReference type="InterPro" id="IPR051803">
    <property type="entry name" value="TA_system_RelE-like_toxin"/>
</dbReference>
<reference evidence="4" key="1">
    <citation type="journal article" date="2019" name="Int. J. Syst. Evol. Microbiol.">
        <title>The Global Catalogue of Microorganisms (GCM) 10K type strain sequencing project: providing services to taxonomists for standard genome sequencing and annotation.</title>
        <authorList>
            <consortium name="The Broad Institute Genomics Platform"/>
            <consortium name="The Broad Institute Genome Sequencing Center for Infectious Disease"/>
            <person name="Wu L."/>
            <person name="Ma J."/>
        </authorList>
    </citation>
    <scope>NUCLEOTIDE SEQUENCE [LARGE SCALE GENOMIC DNA]</scope>
    <source>
        <strain evidence="4">KCTC 52094</strain>
    </source>
</reference>
<evidence type="ECO:0000313" key="4">
    <source>
        <dbReference type="Proteomes" id="UP001595593"/>
    </source>
</evidence>
<dbReference type="PANTHER" id="PTHR33755">
    <property type="entry name" value="TOXIN PARE1-RELATED"/>
    <property type="match status" value="1"/>
</dbReference>
<accession>A0ABV7GBG6</accession>
<dbReference type="Gene3D" id="3.30.2310.20">
    <property type="entry name" value="RelE-like"/>
    <property type="match status" value="1"/>
</dbReference>
<evidence type="ECO:0000256" key="2">
    <source>
        <dbReference type="ARBA" id="ARBA00022649"/>
    </source>
</evidence>
<dbReference type="InterPro" id="IPR035093">
    <property type="entry name" value="RelE/ParE_toxin_dom_sf"/>
</dbReference>
<proteinExistence type="inferred from homology"/>
<dbReference type="EMBL" id="JBHRTN010000029">
    <property type="protein sequence ID" value="MFC3127557.1"/>
    <property type="molecule type" value="Genomic_DNA"/>
</dbReference>
<name>A0ABV7GBG6_9PROT</name>
<dbReference type="RefSeq" id="WP_379599669.1">
    <property type="nucleotide sequence ID" value="NZ_JBHRTN010000029.1"/>
</dbReference>
<gene>
    <name evidence="3" type="ORF">ACFOD4_21040</name>
</gene>
<dbReference type="PANTHER" id="PTHR33755:SF7">
    <property type="entry name" value="TOXIN MODULE OF TOXIN-ANTITOXIN SYSTEM RELE_STBE FAMILY"/>
    <property type="match status" value="1"/>
</dbReference>
<evidence type="ECO:0000256" key="1">
    <source>
        <dbReference type="ARBA" id="ARBA00006226"/>
    </source>
</evidence>
<dbReference type="Proteomes" id="UP001595593">
    <property type="component" value="Unassembled WGS sequence"/>
</dbReference>
<dbReference type="InterPro" id="IPR007712">
    <property type="entry name" value="RelE/ParE_toxin"/>
</dbReference>
<sequence>MARLTWLPEALGDLARLLAFLQEKNPQAAMRAAKAIARAADRLAASEGLGRPMADGTGRRELFIPFASNAYVLRYRLEEDASVVIIRVWHGREGREEW</sequence>
<protein>
    <submittedName>
        <fullName evidence="3">Type II toxin-antitoxin system RelE/ParE family toxin</fullName>
    </submittedName>
</protein>
<dbReference type="Pfam" id="PF05016">
    <property type="entry name" value="ParE_toxin"/>
    <property type="match status" value="1"/>
</dbReference>